<reference evidence="1" key="1">
    <citation type="submission" date="2023-03" db="EMBL/GenBank/DDBJ databases">
        <title>Massive genome expansion in bonnet fungi (Mycena s.s.) driven by repeated elements and novel gene families across ecological guilds.</title>
        <authorList>
            <consortium name="Lawrence Berkeley National Laboratory"/>
            <person name="Harder C.B."/>
            <person name="Miyauchi S."/>
            <person name="Viragh M."/>
            <person name="Kuo A."/>
            <person name="Thoen E."/>
            <person name="Andreopoulos B."/>
            <person name="Lu D."/>
            <person name="Skrede I."/>
            <person name="Drula E."/>
            <person name="Henrissat B."/>
            <person name="Morin E."/>
            <person name="Kohler A."/>
            <person name="Barry K."/>
            <person name="LaButti K."/>
            <person name="Morin E."/>
            <person name="Salamov A."/>
            <person name="Lipzen A."/>
            <person name="Mereny Z."/>
            <person name="Hegedus B."/>
            <person name="Baldrian P."/>
            <person name="Stursova M."/>
            <person name="Weitz H."/>
            <person name="Taylor A."/>
            <person name="Grigoriev I.V."/>
            <person name="Nagy L.G."/>
            <person name="Martin F."/>
            <person name="Kauserud H."/>
        </authorList>
    </citation>
    <scope>NUCLEOTIDE SEQUENCE</scope>
    <source>
        <strain evidence="1">CBHHK182m</strain>
    </source>
</reference>
<name>A0AAD7JIZ6_9AGAR</name>
<evidence type="ECO:0000313" key="2">
    <source>
        <dbReference type="Proteomes" id="UP001215598"/>
    </source>
</evidence>
<gene>
    <name evidence="1" type="ORF">B0H16DRAFT_1718228</name>
</gene>
<protein>
    <submittedName>
        <fullName evidence="1">Uncharacterized protein</fullName>
    </submittedName>
</protein>
<dbReference type="EMBL" id="JARKIB010000028">
    <property type="protein sequence ID" value="KAJ7764295.1"/>
    <property type="molecule type" value="Genomic_DNA"/>
</dbReference>
<dbReference type="Proteomes" id="UP001215598">
    <property type="component" value="Unassembled WGS sequence"/>
</dbReference>
<dbReference type="AlphaFoldDB" id="A0AAD7JIZ6"/>
<dbReference type="Gene3D" id="3.40.970.10">
    <property type="entry name" value="Ribonuclease H1, N-terminal domain"/>
    <property type="match status" value="1"/>
</dbReference>
<keyword evidence="2" id="KW-1185">Reference proteome</keyword>
<proteinExistence type="predicted"/>
<evidence type="ECO:0000313" key="1">
    <source>
        <dbReference type="EMBL" id="KAJ7764295.1"/>
    </source>
</evidence>
<dbReference type="InterPro" id="IPR037056">
    <property type="entry name" value="RNase_H1_N_sf"/>
</dbReference>
<organism evidence="1 2">
    <name type="scientific">Mycena metata</name>
    <dbReference type="NCBI Taxonomy" id="1033252"/>
    <lineage>
        <taxon>Eukaryota</taxon>
        <taxon>Fungi</taxon>
        <taxon>Dikarya</taxon>
        <taxon>Basidiomycota</taxon>
        <taxon>Agaricomycotina</taxon>
        <taxon>Agaricomycetes</taxon>
        <taxon>Agaricomycetidae</taxon>
        <taxon>Agaricales</taxon>
        <taxon>Marasmiineae</taxon>
        <taxon>Mycenaceae</taxon>
        <taxon>Mycena</taxon>
    </lineage>
</organism>
<accession>A0AAD7JIZ6</accession>
<comment type="caution">
    <text evidence="1">The sequence shown here is derived from an EMBL/GenBank/DDBJ whole genome shotgun (WGS) entry which is preliminary data.</text>
</comment>
<sequence>MQQQTCRPHFFPDPGVTSASHSQQAKARFYVVKCGRVEGIFTSHFRADNQLKGWSGQDSISSRTYNEALSVWAAHCIESHHLNGATCPDLGFNGQTILWGVRGFHRTFTSYDEASEYCHENNRPLTWVVNTVDPRHLFRLIHGYDAPA</sequence>